<feature type="transmembrane region" description="Helical" evidence="1">
    <location>
        <begin position="353"/>
        <end position="376"/>
    </location>
</feature>
<feature type="transmembrane region" description="Helical" evidence="1">
    <location>
        <begin position="260"/>
        <end position="281"/>
    </location>
</feature>
<keyword evidence="1" id="KW-1133">Transmembrane helix</keyword>
<feature type="transmembrane region" description="Helical" evidence="1">
    <location>
        <begin position="32"/>
        <end position="62"/>
    </location>
</feature>
<evidence type="ECO:0000256" key="1">
    <source>
        <dbReference type="SAM" id="Phobius"/>
    </source>
</evidence>
<feature type="transmembrane region" description="Helical" evidence="1">
    <location>
        <begin position="177"/>
        <end position="195"/>
    </location>
</feature>
<dbReference type="AlphaFoldDB" id="A0A8J7KM89"/>
<dbReference type="Proteomes" id="UP000622552">
    <property type="component" value="Unassembled WGS sequence"/>
</dbReference>
<feature type="transmembrane region" description="Helical" evidence="1">
    <location>
        <begin position="319"/>
        <end position="341"/>
    </location>
</feature>
<comment type="caution">
    <text evidence="2">The sequence shown here is derived from an EMBL/GenBank/DDBJ whole genome shotgun (WGS) entry which is preliminary data.</text>
</comment>
<dbReference type="InterPro" id="IPR045931">
    <property type="entry name" value="DUF6350"/>
</dbReference>
<evidence type="ECO:0000313" key="3">
    <source>
        <dbReference type="Proteomes" id="UP000622552"/>
    </source>
</evidence>
<keyword evidence="3" id="KW-1185">Reference proteome</keyword>
<dbReference type="Pfam" id="PF19877">
    <property type="entry name" value="DUF6350"/>
    <property type="match status" value="1"/>
</dbReference>
<dbReference type="RefSeq" id="WP_197006751.1">
    <property type="nucleotide sequence ID" value="NZ_BONS01000006.1"/>
</dbReference>
<keyword evidence="1" id="KW-0812">Transmembrane</keyword>
<protein>
    <recommendedName>
        <fullName evidence="4">Integral membrane protein</fullName>
    </recommendedName>
</protein>
<feature type="transmembrane region" description="Helical" evidence="1">
    <location>
        <begin position="215"/>
        <end position="248"/>
    </location>
</feature>
<reference evidence="2" key="1">
    <citation type="submission" date="2020-11" db="EMBL/GenBank/DDBJ databases">
        <title>Sequencing the genomes of 1000 actinobacteria strains.</title>
        <authorList>
            <person name="Klenk H.-P."/>
        </authorList>
    </citation>
    <scope>NUCLEOTIDE SEQUENCE</scope>
    <source>
        <strain evidence="2">DSM 45356</strain>
    </source>
</reference>
<feature type="transmembrane region" description="Helical" evidence="1">
    <location>
        <begin position="388"/>
        <end position="413"/>
    </location>
</feature>
<evidence type="ECO:0008006" key="4">
    <source>
        <dbReference type="Google" id="ProtNLM"/>
    </source>
</evidence>
<feature type="transmembrane region" description="Helical" evidence="1">
    <location>
        <begin position="142"/>
        <end position="165"/>
    </location>
</feature>
<feature type="transmembrane region" description="Helical" evidence="1">
    <location>
        <begin position="95"/>
        <end position="113"/>
    </location>
</feature>
<proteinExistence type="predicted"/>
<organism evidence="2 3">
    <name type="scientific">Longispora fulva</name>
    <dbReference type="NCBI Taxonomy" id="619741"/>
    <lineage>
        <taxon>Bacteria</taxon>
        <taxon>Bacillati</taxon>
        <taxon>Actinomycetota</taxon>
        <taxon>Actinomycetes</taxon>
        <taxon>Micromonosporales</taxon>
        <taxon>Micromonosporaceae</taxon>
        <taxon>Longispora</taxon>
    </lineage>
</organism>
<evidence type="ECO:0000313" key="2">
    <source>
        <dbReference type="EMBL" id="MBG6140179.1"/>
    </source>
</evidence>
<sequence length="419" mass="42005">MDEETYTAAQRDTVLVRTGAPAKPARKRQRPVSVLTAAVVTSGWAALISFAPVIVLVAAGWLLDGSSAASVTATVRFAAVAWLLGHGVPAQAGDVTISLAPLALTGLILYRLVRAGAHTARGIGLGSSITDAPTDPREVARLLAPVIGAVAGVYAVIGGLTAAVASTSGLTVSPLRAALTTGLLAAVTAGGGALAESGLFGGVWRRVPRQSQHALRTAVVGVLLLFGTGAAAAGVVTAVTGGAAGGMFRSYSTGVAGQAGLTVLCLVYAPTVAIWAVSYLVGPGFAFGVDTVVSPLRVELGALPGFPILSGLPDQPVSWVGGLAVLLPLLATALAGALLARRSELRTPRLAKAAMLAGVPAAVICAVLAFAASGSLGAERLTEIGPSWWRFGLFGGLAVAIGAPLGAVGYRLLRSLRRR</sequence>
<keyword evidence="1" id="KW-0472">Membrane</keyword>
<dbReference type="EMBL" id="JADOUF010000001">
    <property type="protein sequence ID" value="MBG6140179.1"/>
    <property type="molecule type" value="Genomic_DNA"/>
</dbReference>
<name>A0A8J7KM89_9ACTN</name>
<accession>A0A8J7KM89</accession>
<gene>
    <name evidence="2" type="ORF">IW245_006373</name>
</gene>